<evidence type="ECO:0000313" key="2">
    <source>
        <dbReference type="EMBL" id="KAK3954863.1"/>
    </source>
</evidence>
<name>A0AAN6P3B6_9PEZI</name>
<reference evidence="2" key="2">
    <citation type="submission" date="2023-06" db="EMBL/GenBank/DDBJ databases">
        <authorList>
            <consortium name="Lawrence Berkeley National Laboratory"/>
            <person name="Mondo S.J."/>
            <person name="Hensen N."/>
            <person name="Bonometti L."/>
            <person name="Westerberg I."/>
            <person name="Brannstrom I.O."/>
            <person name="Guillou S."/>
            <person name="Cros-Aarteil S."/>
            <person name="Calhoun S."/>
            <person name="Haridas S."/>
            <person name="Kuo A."/>
            <person name="Pangilinan J."/>
            <person name="Riley R."/>
            <person name="Labutti K."/>
            <person name="Andreopoulos B."/>
            <person name="Lipzen A."/>
            <person name="Chen C."/>
            <person name="Yanf M."/>
            <person name="Daum C."/>
            <person name="Ng V."/>
            <person name="Clum A."/>
            <person name="Steindorff A."/>
            <person name="Ohm R."/>
            <person name="Martin F."/>
            <person name="Silar P."/>
            <person name="Natvig D."/>
            <person name="Lalanne C."/>
            <person name="Gautier V."/>
            <person name="Ament-Velasquez S.L."/>
            <person name="Kruys A."/>
            <person name="Hutchinson M.I."/>
            <person name="Powell A.J."/>
            <person name="Barry K."/>
            <person name="Miller A.N."/>
            <person name="Grigoriev I.V."/>
            <person name="Debuchy R."/>
            <person name="Gladieux P."/>
            <person name="Thoren M.H."/>
            <person name="Johannesson H."/>
        </authorList>
    </citation>
    <scope>NUCLEOTIDE SEQUENCE</scope>
    <source>
        <strain evidence="2">CBS 626.80</strain>
    </source>
</reference>
<sequence>MDQVALLRLCYLPMVERFPRIRMFGSWFSVTSLPSFTRDIPCRPYGHIPPIAIHDSKSDRPTPHRPGSLSALSSDPLAPLVVLRSALVINSQTPHLFTVSFLQKNNTS</sequence>
<evidence type="ECO:0000313" key="3">
    <source>
        <dbReference type="Proteomes" id="UP001303222"/>
    </source>
</evidence>
<protein>
    <submittedName>
        <fullName evidence="2">Uncharacterized protein</fullName>
    </submittedName>
</protein>
<dbReference type="EMBL" id="MU859084">
    <property type="protein sequence ID" value="KAK3954863.1"/>
    <property type="molecule type" value="Genomic_DNA"/>
</dbReference>
<proteinExistence type="predicted"/>
<evidence type="ECO:0000256" key="1">
    <source>
        <dbReference type="SAM" id="MobiDB-lite"/>
    </source>
</evidence>
<reference evidence="2" key="1">
    <citation type="journal article" date="2023" name="Mol. Phylogenet. Evol.">
        <title>Genome-scale phylogeny and comparative genomics of the fungal order Sordariales.</title>
        <authorList>
            <person name="Hensen N."/>
            <person name="Bonometti L."/>
            <person name="Westerberg I."/>
            <person name="Brannstrom I.O."/>
            <person name="Guillou S."/>
            <person name="Cros-Aarteil S."/>
            <person name="Calhoun S."/>
            <person name="Haridas S."/>
            <person name="Kuo A."/>
            <person name="Mondo S."/>
            <person name="Pangilinan J."/>
            <person name="Riley R."/>
            <person name="LaButti K."/>
            <person name="Andreopoulos B."/>
            <person name="Lipzen A."/>
            <person name="Chen C."/>
            <person name="Yan M."/>
            <person name="Daum C."/>
            <person name="Ng V."/>
            <person name="Clum A."/>
            <person name="Steindorff A."/>
            <person name="Ohm R.A."/>
            <person name="Martin F."/>
            <person name="Silar P."/>
            <person name="Natvig D.O."/>
            <person name="Lalanne C."/>
            <person name="Gautier V."/>
            <person name="Ament-Velasquez S.L."/>
            <person name="Kruys A."/>
            <person name="Hutchinson M.I."/>
            <person name="Powell A.J."/>
            <person name="Barry K."/>
            <person name="Miller A.N."/>
            <person name="Grigoriev I.V."/>
            <person name="Debuchy R."/>
            <person name="Gladieux P."/>
            <person name="Hiltunen Thoren M."/>
            <person name="Johannesson H."/>
        </authorList>
    </citation>
    <scope>NUCLEOTIDE SEQUENCE</scope>
    <source>
        <strain evidence="2">CBS 626.80</strain>
    </source>
</reference>
<dbReference type="Proteomes" id="UP001303222">
    <property type="component" value="Unassembled WGS sequence"/>
</dbReference>
<accession>A0AAN6P3B6</accession>
<dbReference type="AlphaFoldDB" id="A0AAN6P3B6"/>
<comment type="caution">
    <text evidence="2">The sequence shown here is derived from an EMBL/GenBank/DDBJ whole genome shotgun (WGS) entry which is preliminary data.</text>
</comment>
<feature type="region of interest" description="Disordered" evidence="1">
    <location>
        <begin position="53"/>
        <end position="73"/>
    </location>
</feature>
<keyword evidence="3" id="KW-1185">Reference proteome</keyword>
<gene>
    <name evidence="2" type="ORF">QBC32DRAFT_368315</name>
</gene>
<organism evidence="2 3">
    <name type="scientific">Pseudoneurospora amorphoporcata</name>
    <dbReference type="NCBI Taxonomy" id="241081"/>
    <lineage>
        <taxon>Eukaryota</taxon>
        <taxon>Fungi</taxon>
        <taxon>Dikarya</taxon>
        <taxon>Ascomycota</taxon>
        <taxon>Pezizomycotina</taxon>
        <taxon>Sordariomycetes</taxon>
        <taxon>Sordariomycetidae</taxon>
        <taxon>Sordariales</taxon>
        <taxon>Sordariaceae</taxon>
        <taxon>Pseudoneurospora</taxon>
    </lineage>
</organism>